<evidence type="ECO:0000256" key="1">
    <source>
        <dbReference type="SAM" id="MobiDB-lite"/>
    </source>
</evidence>
<feature type="chain" id="PRO_5032697214" description="Translation initiation factor IF-2" evidence="2">
    <location>
        <begin position="21"/>
        <end position="249"/>
    </location>
</feature>
<evidence type="ECO:0008006" key="5">
    <source>
        <dbReference type="Google" id="ProtNLM"/>
    </source>
</evidence>
<evidence type="ECO:0000256" key="2">
    <source>
        <dbReference type="SAM" id="SignalP"/>
    </source>
</evidence>
<sequence length="249" mass="25414">MRTLWIAGLGAVLISGGVAAQGMTSPHGTGVDRHGAAMPRATESPFQRQPGDAPDNALRAQDPRLTQGRLPTGQNTNQPAPLPPGLQASPNQQTPDRTLEAQDPRLQQQRGTSRQNVTGGSGPGGRADAMPHRQAAGGTAGAHGRTDAPRNPADRAYMGGGMILENGRPVPLPGDAPGMASDFRADGVPQSTARGGRMGATGMGDMAPDGHRSPQTNVGQTGMRDQGMVGTPQGAFPANPGTPAGRVPN</sequence>
<feature type="region of interest" description="Disordered" evidence="1">
    <location>
        <begin position="203"/>
        <end position="249"/>
    </location>
</feature>
<gene>
    <name evidence="3" type="ORF">GGQ83_000732</name>
</gene>
<evidence type="ECO:0000313" key="3">
    <source>
        <dbReference type="EMBL" id="MBB3897306.1"/>
    </source>
</evidence>
<organism evidence="3 4">
    <name type="scientific">Roseococcus suduntuyensis</name>
    <dbReference type="NCBI Taxonomy" id="455361"/>
    <lineage>
        <taxon>Bacteria</taxon>
        <taxon>Pseudomonadati</taxon>
        <taxon>Pseudomonadota</taxon>
        <taxon>Alphaproteobacteria</taxon>
        <taxon>Acetobacterales</taxon>
        <taxon>Roseomonadaceae</taxon>
        <taxon>Roseococcus</taxon>
    </lineage>
</organism>
<dbReference type="RefSeq" id="WP_184382232.1">
    <property type="nucleotide sequence ID" value="NZ_JACIDJ010000001.1"/>
</dbReference>
<accession>A0A840A9Y3</accession>
<reference evidence="3 4" key="1">
    <citation type="submission" date="2020-08" db="EMBL/GenBank/DDBJ databases">
        <title>Genomic Encyclopedia of Type Strains, Phase IV (KMG-IV): sequencing the most valuable type-strain genomes for metagenomic binning, comparative biology and taxonomic classification.</title>
        <authorList>
            <person name="Goeker M."/>
        </authorList>
    </citation>
    <scope>NUCLEOTIDE SEQUENCE [LARGE SCALE GENOMIC DNA]</scope>
    <source>
        <strain evidence="3 4">DSM 19979</strain>
    </source>
</reference>
<feature type="compositionally biased region" description="Polar residues" evidence="1">
    <location>
        <begin position="105"/>
        <end position="118"/>
    </location>
</feature>
<evidence type="ECO:0000313" key="4">
    <source>
        <dbReference type="Proteomes" id="UP000553193"/>
    </source>
</evidence>
<feature type="signal peptide" evidence="2">
    <location>
        <begin position="1"/>
        <end position="20"/>
    </location>
</feature>
<comment type="caution">
    <text evidence="3">The sequence shown here is derived from an EMBL/GenBank/DDBJ whole genome shotgun (WGS) entry which is preliminary data.</text>
</comment>
<protein>
    <recommendedName>
        <fullName evidence="5">Translation initiation factor IF-2</fullName>
    </recommendedName>
</protein>
<proteinExistence type="predicted"/>
<keyword evidence="2" id="KW-0732">Signal</keyword>
<dbReference type="Proteomes" id="UP000553193">
    <property type="component" value="Unassembled WGS sequence"/>
</dbReference>
<name>A0A840A9Y3_9PROT</name>
<keyword evidence="4" id="KW-1185">Reference proteome</keyword>
<feature type="region of interest" description="Disordered" evidence="1">
    <location>
        <begin position="66"/>
        <end position="155"/>
    </location>
</feature>
<dbReference type="EMBL" id="JACIDJ010000001">
    <property type="protein sequence ID" value="MBB3897306.1"/>
    <property type="molecule type" value="Genomic_DNA"/>
</dbReference>
<dbReference type="AlphaFoldDB" id="A0A840A9Y3"/>